<dbReference type="PANTHER" id="PTHR42796:SF4">
    <property type="entry name" value="FUMARYLACETOACETATE HYDROLASE DOMAIN-CONTAINING PROTEIN 2A"/>
    <property type="match status" value="1"/>
</dbReference>
<dbReference type="InterPro" id="IPR051121">
    <property type="entry name" value="FAH"/>
</dbReference>
<comment type="caution">
    <text evidence="4">The sequence shown here is derived from an EMBL/GenBank/DDBJ whole genome shotgun (WGS) entry which is preliminary data.</text>
</comment>
<keyword evidence="4" id="KW-0378">Hydrolase</keyword>
<dbReference type="PANTHER" id="PTHR42796">
    <property type="entry name" value="FUMARYLACETOACETATE HYDROLASE DOMAIN-CONTAINING PROTEIN 2A-RELATED"/>
    <property type="match status" value="1"/>
</dbReference>
<dbReference type="GO" id="GO:0044281">
    <property type="term" value="P:small molecule metabolic process"/>
    <property type="evidence" value="ECO:0007669"/>
    <property type="project" value="UniProtKB-ARBA"/>
</dbReference>
<evidence type="ECO:0000313" key="5">
    <source>
        <dbReference type="Proteomes" id="UP000526734"/>
    </source>
</evidence>
<name>A0A7W3VWM7_9PSEU</name>
<reference evidence="4 5" key="1">
    <citation type="submission" date="2020-08" db="EMBL/GenBank/DDBJ databases">
        <title>Amycolatopsis sp. nov. DR6-1 isolated from Dendrobium heterocarpum.</title>
        <authorList>
            <person name="Tedsree N."/>
            <person name="Kuncharoen N."/>
            <person name="Likhitwitayawuid K."/>
            <person name="Tanasupawat S."/>
        </authorList>
    </citation>
    <scope>NUCLEOTIDE SEQUENCE [LARGE SCALE GENOMIC DNA]</scope>
    <source>
        <strain evidence="4 5">DR6-1</strain>
    </source>
</reference>
<dbReference type="Proteomes" id="UP000526734">
    <property type="component" value="Unassembled WGS sequence"/>
</dbReference>
<dbReference type="RefSeq" id="WP_182891470.1">
    <property type="nucleotide sequence ID" value="NZ_JACGZW010000004.1"/>
</dbReference>
<sequence length="283" mass="30061">MKLANVDGRAVLLTAEDKGIDVAKASGGLFGLGSVYRNWSEFQVWAEKLTAEPDVAFTRAQLGPPSPEPRQIVAIGLNYDAHAAESGFAAPDGLPPVFTKFVSALTGPDAEVVLPPGGNVDWEVELVAVVGRTAHRVDESEAWDRLAGVTIGQDLSERVSQLAGPAPQFSLGKSFPNFAPVGPWLVTPDELADRDDLALSCAIDGETVQDGRTRELIFPVAKLISALSQTITLYPGDLVFTGTPSGVGVGRTPQRFLRAGQELVSRIEGLGEMRQTFVAEPEA</sequence>
<dbReference type="InterPro" id="IPR036663">
    <property type="entry name" value="Fumarylacetoacetase_C_sf"/>
</dbReference>
<dbReference type="GO" id="GO:0046872">
    <property type="term" value="F:metal ion binding"/>
    <property type="evidence" value="ECO:0007669"/>
    <property type="project" value="UniProtKB-KW"/>
</dbReference>
<comment type="similarity">
    <text evidence="1">Belongs to the FAH family.</text>
</comment>
<dbReference type="Pfam" id="PF01557">
    <property type="entry name" value="FAA_hydrolase"/>
    <property type="match status" value="1"/>
</dbReference>
<evidence type="ECO:0000313" key="4">
    <source>
        <dbReference type="EMBL" id="MBB1154426.1"/>
    </source>
</evidence>
<gene>
    <name evidence="4" type="ORF">H4281_14890</name>
</gene>
<protein>
    <submittedName>
        <fullName evidence="4">Fumarylacetoacetate hydrolase family protein</fullName>
    </submittedName>
</protein>
<dbReference type="SUPFAM" id="SSF56529">
    <property type="entry name" value="FAH"/>
    <property type="match status" value="1"/>
</dbReference>
<evidence type="ECO:0000256" key="2">
    <source>
        <dbReference type="ARBA" id="ARBA00022723"/>
    </source>
</evidence>
<accession>A0A7W3VWM7</accession>
<keyword evidence="5" id="KW-1185">Reference proteome</keyword>
<dbReference type="AlphaFoldDB" id="A0A7W3VWM7"/>
<dbReference type="Gene3D" id="3.90.850.10">
    <property type="entry name" value="Fumarylacetoacetase-like, C-terminal domain"/>
    <property type="match status" value="1"/>
</dbReference>
<evidence type="ECO:0000256" key="1">
    <source>
        <dbReference type="ARBA" id="ARBA00010211"/>
    </source>
</evidence>
<feature type="domain" description="Fumarylacetoacetase-like C-terminal" evidence="3">
    <location>
        <begin position="72"/>
        <end position="277"/>
    </location>
</feature>
<keyword evidence="2" id="KW-0479">Metal-binding</keyword>
<proteinExistence type="inferred from homology"/>
<dbReference type="InterPro" id="IPR011234">
    <property type="entry name" value="Fumarylacetoacetase-like_C"/>
</dbReference>
<dbReference type="GO" id="GO:0016787">
    <property type="term" value="F:hydrolase activity"/>
    <property type="evidence" value="ECO:0007669"/>
    <property type="project" value="UniProtKB-KW"/>
</dbReference>
<organism evidence="4 5">
    <name type="scientific">Amycolatopsis dendrobii</name>
    <dbReference type="NCBI Taxonomy" id="2760662"/>
    <lineage>
        <taxon>Bacteria</taxon>
        <taxon>Bacillati</taxon>
        <taxon>Actinomycetota</taxon>
        <taxon>Actinomycetes</taxon>
        <taxon>Pseudonocardiales</taxon>
        <taxon>Pseudonocardiaceae</taxon>
        <taxon>Amycolatopsis</taxon>
    </lineage>
</organism>
<dbReference type="EMBL" id="JACGZW010000004">
    <property type="protein sequence ID" value="MBB1154426.1"/>
    <property type="molecule type" value="Genomic_DNA"/>
</dbReference>
<evidence type="ECO:0000259" key="3">
    <source>
        <dbReference type="Pfam" id="PF01557"/>
    </source>
</evidence>